<keyword evidence="3" id="KW-1185">Reference proteome</keyword>
<reference evidence="2 3" key="1">
    <citation type="submission" date="2023-06" db="EMBL/GenBank/DDBJ databases">
        <authorList>
            <person name="Oyuntsetseg B."/>
            <person name="Kim S.B."/>
        </authorList>
    </citation>
    <scope>NUCLEOTIDE SEQUENCE [LARGE SCALE GENOMIC DNA]</scope>
    <source>
        <strain evidence="2 3">2-15</strain>
    </source>
</reference>
<accession>A0A9Y2IIG1</accession>
<dbReference type="Proteomes" id="UP001236014">
    <property type="component" value="Chromosome"/>
</dbReference>
<dbReference type="Gene3D" id="3.10.450.50">
    <property type="match status" value="2"/>
</dbReference>
<dbReference type="SUPFAM" id="SSF54427">
    <property type="entry name" value="NTF2-like"/>
    <property type="match status" value="2"/>
</dbReference>
<dbReference type="CDD" id="cd00531">
    <property type="entry name" value="NTF2_like"/>
    <property type="match status" value="1"/>
</dbReference>
<name>A0A9Y2IIG1_9PSEU</name>
<dbReference type="AlphaFoldDB" id="A0A9Y2IIG1"/>
<evidence type="ECO:0000259" key="1">
    <source>
        <dbReference type="Pfam" id="PF12680"/>
    </source>
</evidence>
<sequence>MSRTVSEISQLFVHSMQTLDPAPLADVFAAEAVYELPFQGHRAEGREAILATLGDGAVRARALGLDSVRVGVRELADGFVAELTVEGRNPHTGESYGFPSSVGLATVHNGEIVAYRDFPNTAAAHTMTGATTVFRQFLDASVDNRWDDLADLYAEDVVLEMPFTPAGVPRLTHGREELRRRFHAAGSARRMTKADNVVVHETTDPSVLVTEFDLHGELGGEAFVSSYVMVLTVRDGKISHTRDYTDTAAAAKRISAAAR</sequence>
<organism evidence="2 3">
    <name type="scientific">Amycolatopsis carbonis</name>
    <dbReference type="NCBI Taxonomy" id="715471"/>
    <lineage>
        <taxon>Bacteria</taxon>
        <taxon>Bacillati</taxon>
        <taxon>Actinomycetota</taxon>
        <taxon>Actinomycetes</taxon>
        <taxon>Pseudonocardiales</taxon>
        <taxon>Pseudonocardiaceae</taxon>
        <taxon>Amycolatopsis</taxon>
    </lineage>
</organism>
<feature type="domain" description="SnoaL-like" evidence="1">
    <location>
        <begin position="12"/>
        <end position="114"/>
    </location>
</feature>
<dbReference type="InterPro" id="IPR032710">
    <property type="entry name" value="NTF2-like_dom_sf"/>
</dbReference>
<dbReference type="InterPro" id="IPR037401">
    <property type="entry name" value="SnoaL-like"/>
</dbReference>
<feature type="domain" description="SnoaL-like" evidence="1">
    <location>
        <begin position="135"/>
        <end position="239"/>
    </location>
</feature>
<dbReference type="RefSeq" id="WP_285971003.1">
    <property type="nucleotide sequence ID" value="NZ_CP127294.1"/>
</dbReference>
<evidence type="ECO:0000313" key="2">
    <source>
        <dbReference type="EMBL" id="WIX80372.1"/>
    </source>
</evidence>
<protein>
    <submittedName>
        <fullName evidence="2">Nuclear transport factor 2 family protein</fullName>
    </submittedName>
</protein>
<evidence type="ECO:0000313" key="3">
    <source>
        <dbReference type="Proteomes" id="UP001236014"/>
    </source>
</evidence>
<dbReference type="KEGG" id="acab:QRX50_06220"/>
<dbReference type="EMBL" id="CP127294">
    <property type="protein sequence ID" value="WIX80372.1"/>
    <property type="molecule type" value="Genomic_DNA"/>
</dbReference>
<proteinExistence type="predicted"/>
<dbReference type="Pfam" id="PF12680">
    <property type="entry name" value="SnoaL_2"/>
    <property type="match status" value="2"/>
</dbReference>
<gene>
    <name evidence="2" type="ORF">QRX50_06220</name>
</gene>